<evidence type="ECO:0000256" key="1">
    <source>
        <dbReference type="SAM" id="MobiDB-lite"/>
    </source>
</evidence>
<sequence length="168" mass="18260">MDVTFIILTFFKGHSSISGTRHAPSKPVGEGPKMKESINGTRPKQSLAVHKSGFLEGAANFREIWTSERIRVCVYSCDILKTRVDCIVNAANGHLNHDAGISLAIVLKAGHSLDAEGQALLKTTHRGCIEVGKACHTGAGNLQYKFVIHAVGPMWSDCKPYSEVKLIF</sequence>
<gene>
    <name evidence="3" type="ORF">DPMN_165134</name>
</gene>
<dbReference type="PANTHER" id="PTHR11106">
    <property type="entry name" value="GANGLIOSIDE INDUCED DIFFERENTIATION ASSOCIATED PROTEIN 2-RELATED"/>
    <property type="match status" value="1"/>
</dbReference>
<dbReference type="PROSITE" id="PS51154">
    <property type="entry name" value="MACRO"/>
    <property type="match status" value="1"/>
</dbReference>
<feature type="domain" description="Macro" evidence="2">
    <location>
        <begin position="59"/>
        <end position="168"/>
    </location>
</feature>
<reference evidence="3" key="2">
    <citation type="submission" date="2020-11" db="EMBL/GenBank/DDBJ databases">
        <authorList>
            <person name="McCartney M.A."/>
            <person name="Auch B."/>
            <person name="Kono T."/>
            <person name="Mallez S."/>
            <person name="Becker A."/>
            <person name="Gohl D.M."/>
            <person name="Silverstein K.A.T."/>
            <person name="Koren S."/>
            <person name="Bechman K.B."/>
            <person name="Herman A."/>
            <person name="Abrahante J.E."/>
            <person name="Garbe J."/>
        </authorList>
    </citation>
    <scope>NUCLEOTIDE SEQUENCE</scope>
    <source>
        <strain evidence="3">Duluth1</strain>
        <tissue evidence="3">Whole animal</tissue>
    </source>
</reference>
<dbReference type="PANTHER" id="PTHR11106:SF111">
    <property type="entry name" value="MACRO DOMAIN-CONTAINING PROTEIN"/>
    <property type="match status" value="1"/>
</dbReference>
<dbReference type="Gene3D" id="3.40.220.10">
    <property type="entry name" value="Leucine Aminopeptidase, subunit E, domain 1"/>
    <property type="match status" value="1"/>
</dbReference>
<dbReference type="InterPro" id="IPR043472">
    <property type="entry name" value="Macro_dom-like"/>
</dbReference>
<proteinExistence type="predicted"/>
<feature type="region of interest" description="Disordered" evidence="1">
    <location>
        <begin position="17"/>
        <end position="44"/>
    </location>
</feature>
<dbReference type="EMBL" id="JAIWYP010000008">
    <property type="protein sequence ID" value="KAH3787015.1"/>
    <property type="molecule type" value="Genomic_DNA"/>
</dbReference>
<comment type="caution">
    <text evidence="3">The sequence shown here is derived from an EMBL/GenBank/DDBJ whole genome shotgun (WGS) entry which is preliminary data.</text>
</comment>
<name>A0A9D4EUT6_DREPO</name>
<dbReference type="Proteomes" id="UP000828390">
    <property type="component" value="Unassembled WGS sequence"/>
</dbReference>
<evidence type="ECO:0000313" key="3">
    <source>
        <dbReference type="EMBL" id="KAH3787015.1"/>
    </source>
</evidence>
<reference evidence="3" key="1">
    <citation type="journal article" date="2019" name="bioRxiv">
        <title>The Genome of the Zebra Mussel, Dreissena polymorpha: A Resource for Invasive Species Research.</title>
        <authorList>
            <person name="McCartney M.A."/>
            <person name="Auch B."/>
            <person name="Kono T."/>
            <person name="Mallez S."/>
            <person name="Zhang Y."/>
            <person name="Obille A."/>
            <person name="Becker A."/>
            <person name="Abrahante J.E."/>
            <person name="Garbe J."/>
            <person name="Badalamenti J.P."/>
            <person name="Herman A."/>
            <person name="Mangelson H."/>
            <person name="Liachko I."/>
            <person name="Sullivan S."/>
            <person name="Sone E.D."/>
            <person name="Koren S."/>
            <person name="Silverstein K.A.T."/>
            <person name="Beckman K.B."/>
            <person name="Gohl D.M."/>
        </authorList>
    </citation>
    <scope>NUCLEOTIDE SEQUENCE</scope>
    <source>
        <strain evidence="3">Duluth1</strain>
        <tissue evidence="3">Whole animal</tissue>
    </source>
</reference>
<keyword evidence="4" id="KW-1185">Reference proteome</keyword>
<protein>
    <recommendedName>
        <fullName evidence="2">Macro domain-containing protein</fullName>
    </recommendedName>
</protein>
<evidence type="ECO:0000313" key="4">
    <source>
        <dbReference type="Proteomes" id="UP000828390"/>
    </source>
</evidence>
<accession>A0A9D4EUT6</accession>
<dbReference type="SUPFAM" id="SSF52949">
    <property type="entry name" value="Macro domain-like"/>
    <property type="match status" value="1"/>
</dbReference>
<dbReference type="InterPro" id="IPR002589">
    <property type="entry name" value="Macro_dom"/>
</dbReference>
<dbReference type="Pfam" id="PF01661">
    <property type="entry name" value="Macro"/>
    <property type="match status" value="1"/>
</dbReference>
<evidence type="ECO:0000259" key="2">
    <source>
        <dbReference type="PROSITE" id="PS51154"/>
    </source>
</evidence>
<organism evidence="3 4">
    <name type="scientific">Dreissena polymorpha</name>
    <name type="common">Zebra mussel</name>
    <name type="synonym">Mytilus polymorpha</name>
    <dbReference type="NCBI Taxonomy" id="45954"/>
    <lineage>
        <taxon>Eukaryota</taxon>
        <taxon>Metazoa</taxon>
        <taxon>Spiralia</taxon>
        <taxon>Lophotrochozoa</taxon>
        <taxon>Mollusca</taxon>
        <taxon>Bivalvia</taxon>
        <taxon>Autobranchia</taxon>
        <taxon>Heteroconchia</taxon>
        <taxon>Euheterodonta</taxon>
        <taxon>Imparidentia</taxon>
        <taxon>Neoheterodontei</taxon>
        <taxon>Myida</taxon>
        <taxon>Dreissenoidea</taxon>
        <taxon>Dreissenidae</taxon>
        <taxon>Dreissena</taxon>
    </lineage>
</organism>
<dbReference type="SMART" id="SM00506">
    <property type="entry name" value="A1pp"/>
    <property type="match status" value="1"/>
</dbReference>
<dbReference type="AlphaFoldDB" id="A0A9D4EUT6"/>